<gene>
    <name evidence="2" type="ORF">XcodCFBP4690_07265</name>
</gene>
<dbReference type="InterPro" id="IPR040079">
    <property type="entry name" value="Glutathione_S-Trfase"/>
</dbReference>
<dbReference type="Pfam" id="PF02798">
    <property type="entry name" value="GST_N"/>
    <property type="match status" value="1"/>
</dbReference>
<dbReference type="PROSITE" id="PS50404">
    <property type="entry name" value="GST_NTER"/>
    <property type="match status" value="1"/>
</dbReference>
<dbReference type="Gene3D" id="3.40.30.10">
    <property type="entry name" value="Glutaredoxin"/>
    <property type="match status" value="1"/>
</dbReference>
<dbReference type="PANTHER" id="PTHR44051:SF21">
    <property type="entry name" value="GLUTATHIONE S-TRANSFERASE FAMILY PROTEIN"/>
    <property type="match status" value="1"/>
</dbReference>
<dbReference type="EMBL" id="MDEC01000007">
    <property type="protein sequence ID" value="PPU64986.1"/>
    <property type="molecule type" value="Genomic_DNA"/>
</dbReference>
<dbReference type="Gene3D" id="1.20.1050.10">
    <property type="match status" value="1"/>
</dbReference>
<dbReference type="OrthoDB" id="5740960at2"/>
<reference evidence="2 3" key="1">
    <citation type="submission" date="2016-08" db="EMBL/GenBank/DDBJ databases">
        <authorList>
            <person name="Seilhamer J.J."/>
        </authorList>
    </citation>
    <scope>NUCLEOTIDE SEQUENCE [LARGE SCALE GENOMIC DNA]</scope>
    <source>
        <strain evidence="2 3">CFBP4690</strain>
    </source>
</reference>
<name>A0A2S7CTQ6_9XANT</name>
<dbReference type="GO" id="GO:0016740">
    <property type="term" value="F:transferase activity"/>
    <property type="evidence" value="ECO:0007669"/>
    <property type="project" value="UniProtKB-KW"/>
</dbReference>
<protein>
    <submittedName>
        <fullName evidence="2">Glutathione S-transferase</fullName>
    </submittedName>
</protein>
<dbReference type="CDD" id="cd03046">
    <property type="entry name" value="GST_N_GTT1_like"/>
    <property type="match status" value="1"/>
</dbReference>
<dbReference type="SFLD" id="SFLDS00019">
    <property type="entry name" value="Glutathione_Transferase_(cytos"/>
    <property type="match status" value="1"/>
</dbReference>
<dbReference type="Proteomes" id="UP000237872">
    <property type="component" value="Unassembled WGS sequence"/>
</dbReference>
<accession>A0A2S7CTQ6</accession>
<dbReference type="SFLD" id="SFLDG01150">
    <property type="entry name" value="Main.1:_Beta-like"/>
    <property type="match status" value="1"/>
</dbReference>
<evidence type="ECO:0000313" key="3">
    <source>
        <dbReference type="Proteomes" id="UP000237872"/>
    </source>
</evidence>
<dbReference type="PANTHER" id="PTHR44051">
    <property type="entry name" value="GLUTATHIONE S-TRANSFERASE-RELATED"/>
    <property type="match status" value="1"/>
</dbReference>
<dbReference type="CDD" id="cd03207">
    <property type="entry name" value="GST_C_8"/>
    <property type="match status" value="1"/>
</dbReference>
<comment type="caution">
    <text evidence="2">The sequence shown here is derived from an EMBL/GenBank/DDBJ whole genome shotgun (WGS) entry which is preliminary data.</text>
</comment>
<dbReference type="SUPFAM" id="SSF47616">
    <property type="entry name" value="GST C-terminal domain-like"/>
    <property type="match status" value="1"/>
</dbReference>
<keyword evidence="2" id="KW-0808">Transferase</keyword>
<evidence type="ECO:0000313" key="2">
    <source>
        <dbReference type="EMBL" id="PPU64986.1"/>
    </source>
</evidence>
<proteinExistence type="predicted"/>
<dbReference type="InterPro" id="IPR004045">
    <property type="entry name" value="Glutathione_S-Trfase_N"/>
</dbReference>
<dbReference type="SUPFAM" id="SSF52833">
    <property type="entry name" value="Thioredoxin-like"/>
    <property type="match status" value="1"/>
</dbReference>
<dbReference type="InterPro" id="IPR036249">
    <property type="entry name" value="Thioredoxin-like_sf"/>
</dbReference>
<evidence type="ECO:0000259" key="1">
    <source>
        <dbReference type="PROSITE" id="PS50404"/>
    </source>
</evidence>
<dbReference type="AlphaFoldDB" id="A0A2S7CTQ6"/>
<feature type="domain" description="GST N-terminal" evidence="1">
    <location>
        <begin position="5"/>
        <end position="86"/>
    </location>
</feature>
<dbReference type="SFLD" id="SFLDG00358">
    <property type="entry name" value="Main_(cytGST)"/>
    <property type="match status" value="1"/>
</dbReference>
<sequence>MSDDRRHITLFHNPRSRSRGVLVLLEELGASYSLQRIDLEQEQQRTPEFLAINPMGKIPTIVHGSCVVTEQGAIYQYLAELYPEAGLSPAPGDADRGAYLRWLAFYGSAFEPAIIDLALKRQAPPRSLSPYADADTVLAVVHTQLAQGDYLLGARCSAADVLWGGALAWMTEFGLVDPPAPTRAYIARMAARPAVARAEAVDAPAGADAAGTSG</sequence>
<organism evidence="2 3">
    <name type="scientific">Xanthomonas codiaei</name>
    <dbReference type="NCBI Taxonomy" id="56463"/>
    <lineage>
        <taxon>Bacteria</taxon>
        <taxon>Pseudomonadati</taxon>
        <taxon>Pseudomonadota</taxon>
        <taxon>Gammaproteobacteria</taxon>
        <taxon>Lysobacterales</taxon>
        <taxon>Lysobacteraceae</taxon>
        <taxon>Xanthomonas</taxon>
    </lineage>
</organism>
<dbReference type="InterPro" id="IPR036282">
    <property type="entry name" value="Glutathione-S-Trfase_C_sf"/>
</dbReference>